<dbReference type="Proteomes" id="UP000282613">
    <property type="component" value="Unassembled WGS sequence"/>
</dbReference>
<keyword evidence="4" id="KW-1185">Reference proteome</keyword>
<dbReference type="Pfam" id="PF00112">
    <property type="entry name" value="Peptidase_C1"/>
    <property type="match status" value="1"/>
</dbReference>
<dbReference type="Gene3D" id="3.90.70.10">
    <property type="entry name" value="Cysteine proteinases"/>
    <property type="match status" value="1"/>
</dbReference>
<dbReference type="AlphaFoldDB" id="A0A3P6PG13"/>
<dbReference type="GO" id="GO:0006508">
    <property type="term" value="P:proteolysis"/>
    <property type="evidence" value="ECO:0007669"/>
    <property type="project" value="InterPro"/>
</dbReference>
<reference evidence="3 4" key="1">
    <citation type="submission" date="2018-11" db="EMBL/GenBank/DDBJ databases">
        <authorList>
            <consortium name="Pathogen Informatics"/>
        </authorList>
    </citation>
    <scope>NUCLEOTIDE SEQUENCE [LARGE SCALE GENOMIC DNA]</scope>
</reference>
<dbReference type="SUPFAM" id="SSF54001">
    <property type="entry name" value="Cysteine proteinases"/>
    <property type="match status" value="1"/>
</dbReference>
<dbReference type="SMART" id="SM00645">
    <property type="entry name" value="Pept_C1"/>
    <property type="match status" value="1"/>
</dbReference>
<dbReference type="InterPro" id="IPR039417">
    <property type="entry name" value="Peptidase_C1A_papain-like"/>
</dbReference>
<accession>A0A3P6PG13</accession>
<dbReference type="GO" id="GO:0008234">
    <property type="term" value="F:cysteine-type peptidase activity"/>
    <property type="evidence" value="ECO:0007669"/>
    <property type="project" value="InterPro"/>
</dbReference>
<sequence>MEGQYKREKRKLISLSEQQLVDCSRSEGNEGCDGGLVEYAFQYWMRNGAESEEDYPYTAMDGSCNFNRSKVITKVAKFVKVPEKSEEQLKISVAKVGPVSVAIDASSQGFMFYK</sequence>
<name>A0A3P6PG13_TAEAS</name>
<gene>
    <name evidence="3" type="ORF">TASK_LOCUS2846</name>
</gene>
<evidence type="ECO:0000313" key="3">
    <source>
        <dbReference type="EMBL" id="VDK26355.1"/>
    </source>
</evidence>
<dbReference type="PANTHER" id="PTHR12411">
    <property type="entry name" value="CYSTEINE PROTEASE FAMILY C1-RELATED"/>
    <property type="match status" value="1"/>
</dbReference>
<dbReference type="CDD" id="cd02248">
    <property type="entry name" value="Peptidase_C1A"/>
    <property type="match status" value="1"/>
</dbReference>
<comment type="similarity">
    <text evidence="1">Belongs to the peptidase C1 family.</text>
</comment>
<dbReference type="InterPro" id="IPR013128">
    <property type="entry name" value="Peptidase_C1A"/>
</dbReference>
<organism evidence="3 4">
    <name type="scientific">Taenia asiatica</name>
    <name type="common">Asian tapeworm</name>
    <dbReference type="NCBI Taxonomy" id="60517"/>
    <lineage>
        <taxon>Eukaryota</taxon>
        <taxon>Metazoa</taxon>
        <taxon>Spiralia</taxon>
        <taxon>Lophotrochozoa</taxon>
        <taxon>Platyhelminthes</taxon>
        <taxon>Cestoda</taxon>
        <taxon>Eucestoda</taxon>
        <taxon>Cyclophyllidea</taxon>
        <taxon>Taeniidae</taxon>
        <taxon>Taenia</taxon>
    </lineage>
</organism>
<protein>
    <recommendedName>
        <fullName evidence="2">Peptidase C1A papain C-terminal domain-containing protein</fullName>
    </recommendedName>
</protein>
<dbReference type="EMBL" id="UYRS01003431">
    <property type="protein sequence ID" value="VDK26355.1"/>
    <property type="molecule type" value="Genomic_DNA"/>
</dbReference>
<dbReference type="OrthoDB" id="10253408at2759"/>
<evidence type="ECO:0000313" key="4">
    <source>
        <dbReference type="Proteomes" id="UP000282613"/>
    </source>
</evidence>
<evidence type="ECO:0000256" key="1">
    <source>
        <dbReference type="ARBA" id="ARBA00008455"/>
    </source>
</evidence>
<feature type="domain" description="Peptidase C1A papain C-terminal" evidence="2">
    <location>
        <begin position="1"/>
        <end position="114"/>
    </location>
</feature>
<evidence type="ECO:0000259" key="2">
    <source>
        <dbReference type="SMART" id="SM00645"/>
    </source>
</evidence>
<proteinExistence type="inferred from homology"/>
<dbReference type="InterPro" id="IPR038765">
    <property type="entry name" value="Papain-like_cys_pep_sf"/>
</dbReference>
<dbReference type="InterPro" id="IPR000668">
    <property type="entry name" value="Peptidase_C1A_C"/>
</dbReference>